<gene>
    <name evidence="2" type="ORF">LPMP_302820</name>
</gene>
<evidence type="ECO:0000313" key="2">
    <source>
        <dbReference type="EMBL" id="AIO00505.1"/>
    </source>
</evidence>
<proteinExistence type="predicted"/>
<evidence type="ECO:0008006" key="4">
    <source>
        <dbReference type="Google" id="ProtNLM"/>
    </source>
</evidence>
<evidence type="ECO:0000313" key="3">
    <source>
        <dbReference type="Proteomes" id="UP000063063"/>
    </source>
</evidence>
<organism evidence="2 3">
    <name type="scientific">Leishmania panamensis</name>
    <dbReference type="NCBI Taxonomy" id="5679"/>
    <lineage>
        <taxon>Eukaryota</taxon>
        <taxon>Discoba</taxon>
        <taxon>Euglenozoa</taxon>
        <taxon>Kinetoplastea</taxon>
        <taxon>Metakinetoplastina</taxon>
        <taxon>Trypanosomatida</taxon>
        <taxon>Trypanosomatidae</taxon>
        <taxon>Leishmaniinae</taxon>
        <taxon>Leishmania</taxon>
        <taxon>Leishmania guyanensis species complex</taxon>
    </lineage>
</organism>
<dbReference type="GeneID" id="22577335"/>
<dbReference type="VEuPathDB" id="TriTrypDB:LPMP_302820"/>
<protein>
    <recommendedName>
        <fullName evidence="4">BSD domain-containing protein</fullName>
    </recommendedName>
</protein>
<dbReference type="EMBL" id="CP009399">
    <property type="protein sequence ID" value="AIO00505.1"/>
    <property type="molecule type" value="Genomic_DNA"/>
</dbReference>
<accession>A0A088RYX3</accession>
<dbReference type="eggNOG" id="ENOG502S4A9">
    <property type="taxonomic scope" value="Eukaryota"/>
</dbReference>
<dbReference type="VEuPathDB" id="TriTrypDB:LPAL13_300032900"/>
<feature type="compositionally biased region" description="Basic and acidic residues" evidence="1">
    <location>
        <begin position="243"/>
        <end position="262"/>
    </location>
</feature>
<name>A0A088RYX3_LEIPA</name>
<dbReference type="AlphaFoldDB" id="A0A088RYX3"/>
<keyword evidence="3" id="KW-1185">Reference proteome</keyword>
<dbReference type="RefSeq" id="XP_010701305.1">
    <property type="nucleotide sequence ID" value="XM_010703003.1"/>
</dbReference>
<reference evidence="2 3" key="1">
    <citation type="journal article" date="2015" name="Sci. Rep.">
        <title>The genome of Leishmania panamensis: insights into genomics of the L. (Viannia) subgenus.</title>
        <authorList>
            <person name="Llanes A."/>
            <person name="Restrepo C.M."/>
            <person name="Vecchio G.D."/>
            <person name="Anguizola F.J."/>
            <person name="Lleonart R."/>
        </authorList>
    </citation>
    <scope>NUCLEOTIDE SEQUENCE [LARGE SCALE GENOMIC DNA]</scope>
    <source>
        <strain evidence="2 3">MHOM/PA/94/PSC-1</strain>
    </source>
</reference>
<feature type="region of interest" description="Disordered" evidence="1">
    <location>
        <begin position="232"/>
        <end position="262"/>
    </location>
</feature>
<evidence type="ECO:0000256" key="1">
    <source>
        <dbReference type="SAM" id="MobiDB-lite"/>
    </source>
</evidence>
<sequence length="486" mass="52861">MFSTFSDWAVSAADTLASISNQGIEVVRYTGVLDALESVSTNPNSTAEAAASNEKMLSVPDIMTPPTSWAGSEEEWVWCLEAALRDPNTCAITPAILRADAPLWEEMKKTIAHLLAPPSEPGKKDSPTPTPTDSEAGGSVDVAAKLFERTGGAYTPASDLVKYIQEHYEVYQVRSYIVPRFTSDEDYWLNIAWRMGLYQQCTDAGQLLGLMQTLSRLPQPLRDIAAAMEPTSAPAPVTFGSAQHEEGSNSHQNGDEDRDRKDEAEALHLKDNTEYWHRIRMQYEAIQEKLAWLREMEERVTKEMELASGNVKLLGSLLQRKEASTALGASVLDSCQYHKVKLSRLIADICAAPAEHSEGTLLDSRSGTLFHALLKCNDDVKAVLETYAGYPPSGPESPKRVESSSSASPAPASTKQNSPAPCEESTTEANTEESTTSPLTKPQCTSGSCPIELRAAASGGAHQPGSDDVDKDEESFEAKLPWSMDD</sequence>
<feature type="compositionally biased region" description="Low complexity" evidence="1">
    <location>
        <begin position="423"/>
        <end position="437"/>
    </location>
</feature>
<feature type="region of interest" description="Disordered" evidence="1">
    <location>
        <begin position="114"/>
        <end position="138"/>
    </location>
</feature>
<dbReference type="Proteomes" id="UP000063063">
    <property type="component" value="Chromosome 30"/>
</dbReference>
<feature type="compositionally biased region" description="Polar residues" evidence="1">
    <location>
        <begin position="438"/>
        <end position="448"/>
    </location>
</feature>
<dbReference type="KEGG" id="lpan:LPMP_302820"/>
<feature type="compositionally biased region" description="Low complexity" evidence="1">
    <location>
        <begin position="403"/>
        <end position="413"/>
    </location>
</feature>
<feature type="region of interest" description="Disordered" evidence="1">
    <location>
        <begin position="390"/>
        <end position="486"/>
    </location>
</feature>
<dbReference type="OrthoDB" id="264083at2759"/>